<evidence type="ECO:0000256" key="3">
    <source>
        <dbReference type="ARBA" id="ARBA00022475"/>
    </source>
</evidence>
<dbReference type="PANTHER" id="PTHR33778:SF1">
    <property type="entry name" value="MAGNESIUM TRANSPORTER YHID-RELATED"/>
    <property type="match status" value="1"/>
</dbReference>
<keyword evidence="10" id="KW-1185">Reference proteome</keyword>
<evidence type="ECO:0000313" key="9">
    <source>
        <dbReference type="EMBL" id="MFD2738479.1"/>
    </source>
</evidence>
<comment type="subcellular location">
    <subcellularLocation>
        <location evidence="7">Cell inner membrane</location>
        <topology evidence="7">Multi-pass membrane protein</topology>
    </subcellularLocation>
    <subcellularLocation>
        <location evidence="1">Cell membrane</location>
        <topology evidence="1">Multi-pass membrane protein</topology>
    </subcellularLocation>
</comment>
<evidence type="ECO:0000256" key="1">
    <source>
        <dbReference type="ARBA" id="ARBA00004651"/>
    </source>
</evidence>
<name>A0ABW5TZ00_9RHOB</name>
<dbReference type="Pfam" id="PF02308">
    <property type="entry name" value="MgtC"/>
    <property type="match status" value="1"/>
</dbReference>
<evidence type="ECO:0000256" key="7">
    <source>
        <dbReference type="RuleBase" id="RU365041"/>
    </source>
</evidence>
<proteinExistence type="inferred from homology"/>
<evidence type="ECO:0000313" key="10">
    <source>
        <dbReference type="Proteomes" id="UP001597474"/>
    </source>
</evidence>
<sequence length="161" mass="17017">MLDFLISDFTNSFSKVPVGAATARLTMAALLAGIIGFERERRNKPAGLRTHILVAIAACLFIIIGQELGSLEFGNGDQMRFDPLRLIEAVTAGVAFLAAGIIFTSKGEVRNITTGASMWLAGAIGLACGAGQILLGCLTAAIVVIVLTLLRQLERYLGTHD</sequence>
<feature type="transmembrane region" description="Helical" evidence="7">
    <location>
        <begin position="16"/>
        <end position="36"/>
    </location>
</feature>
<accession>A0ABW5TZ00</accession>
<dbReference type="EMBL" id="JBHUMP010000002">
    <property type="protein sequence ID" value="MFD2738479.1"/>
    <property type="molecule type" value="Genomic_DNA"/>
</dbReference>
<comment type="caution">
    <text evidence="9">The sequence shown here is derived from an EMBL/GenBank/DDBJ whole genome shotgun (WGS) entry which is preliminary data.</text>
</comment>
<evidence type="ECO:0000256" key="6">
    <source>
        <dbReference type="ARBA" id="ARBA00023136"/>
    </source>
</evidence>
<dbReference type="RefSeq" id="WP_386371853.1">
    <property type="nucleotide sequence ID" value="NZ_JBHUMP010000002.1"/>
</dbReference>
<dbReference type="PANTHER" id="PTHR33778">
    <property type="entry name" value="PROTEIN MGTC"/>
    <property type="match status" value="1"/>
</dbReference>
<keyword evidence="5 7" id="KW-1133">Transmembrane helix</keyword>
<organism evidence="9 10">
    <name type="scientific">Sulfitobacter aestuarii</name>
    <dbReference type="NCBI Taxonomy" id="2161676"/>
    <lineage>
        <taxon>Bacteria</taxon>
        <taxon>Pseudomonadati</taxon>
        <taxon>Pseudomonadota</taxon>
        <taxon>Alphaproteobacteria</taxon>
        <taxon>Rhodobacterales</taxon>
        <taxon>Roseobacteraceae</taxon>
        <taxon>Sulfitobacter</taxon>
    </lineage>
</organism>
<evidence type="ECO:0000259" key="8">
    <source>
        <dbReference type="Pfam" id="PF02308"/>
    </source>
</evidence>
<evidence type="ECO:0000256" key="2">
    <source>
        <dbReference type="ARBA" id="ARBA00009298"/>
    </source>
</evidence>
<keyword evidence="3" id="KW-1003">Cell membrane</keyword>
<gene>
    <name evidence="9" type="ORF">ACFSUD_02755</name>
</gene>
<keyword evidence="7" id="KW-0997">Cell inner membrane</keyword>
<comment type="similarity">
    <text evidence="2 7">Belongs to the MgtC/SapB family.</text>
</comment>
<feature type="transmembrane region" description="Helical" evidence="7">
    <location>
        <begin position="117"/>
        <end position="150"/>
    </location>
</feature>
<dbReference type="Proteomes" id="UP001597474">
    <property type="component" value="Unassembled WGS sequence"/>
</dbReference>
<dbReference type="InterPro" id="IPR003416">
    <property type="entry name" value="MgtC/SapB/SrpB/YhiD_fam"/>
</dbReference>
<keyword evidence="6 7" id="KW-0472">Membrane</keyword>
<feature type="transmembrane region" description="Helical" evidence="7">
    <location>
        <begin position="48"/>
        <end position="66"/>
    </location>
</feature>
<feature type="domain" description="MgtC/SapB/SrpB/YhiD N-terminal" evidence="8">
    <location>
        <begin position="25"/>
        <end position="155"/>
    </location>
</feature>
<protein>
    <recommendedName>
        <fullName evidence="7">Protein MgtC</fullName>
    </recommendedName>
</protein>
<evidence type="ECO:0000256" key="5">
    <source>
        <dbReference type="ARBA" id="ARBA00022989"/>
    </source>
</evidence>
<feature type="transmembrane region" description="Helical" evidence="7">
    <location>
        <begin position="86"/>
        <end position="105"/>
    </location>
</feature>
<dbReference type="PRINTS" id="PR01837">
    <property type="entry name" value="MGTCSAPBPROT"/>
</dbReference>
<keyword evidence="4 7" id="KW-0812">Transmembrane</keyword>
<evidence type="ECO:0000256" key="4">
    <source>
        <dbReference type="ARBA" id="ARBA00022692"/>
    </source>
</evidence>
<dbReference type="InterPro" id="IPR049177">
    <property type="entry name" value="MgtC_SapB_SrpB_YhiD_N"/>
</dbReference>
<reference evidence="10" key="1">
    <citation type="journal article" date="2019" name="Int. J. Syst. Evol. Microbiol.">
        <title>The Global Catalogue of Microorganisms (GCM) 10K type strain sequencing project: providing services to taxonomists for standard genome sequencing and annotation.</title>
        <authorList>
            <consortium name="The Broad Institute Genomics Platform"/>
            <consortium name="The Broad Institute Genome Sequencing Center for Infectious Disease"/>
            <person name="Wu L."/>
            <person name="Ma J."/>
        </authorList>
    </citation>
    <scope>NUCLEOTIDE SEQUENCE [LARGE SCALE GENOMIC DNA]</scope>
    <source>
        <strain evidence="10">TISTR 2562</strain>
    </source>
</reference>